<proteinExistence type="predicted"/>
<evidence type="ECO:0000313" key="10">
    <source>
        <dbReference type="EMBL" id="TDR18476.1"/>
    </source>
</evidence>
<dbReference type="Gene3D" id="3.40.50.10930">
    <property type="match status" value="1"/>
</dbReference>
<name>A0A4R6XGF2_9GAMM</name>
<evidence type="ECO:0000256" key="6">
    <source>
        <dbReference type="ARBA" id="ARBA00022839"/>
    </source>
</evidence>
<dbReference type="RefSeq" id="WP_099019530.1">
    <property type="nucleotide sequence ID" value="NZ_NIHB01000003.1"/>
</dbReference>
<dbReference type="Gene3D" id="3.40.50.300">
    <property type="entry name" value="P-loop containing nucleotide triphosphate hydrolases"/>
    <property type="match status" value="2"/>
</dbReference>
<dbReference type="GO" id="GO:0006281">
    <property type="term" value="P:DNA repair"/>
    <property type="evidence" value="ECO:0007669"/>
    <property type="project" value="UniProtKB-KW"/>
</dbReference>
<dbReference type="EMBL" id="SNZB01000005">
    <property type="protein sequence ID" value="TDR18476.1"/>
    <property type="molecule type" value="Genomic_DNA"/>
</dbReference>
<reference evidence="10 11" key="1">
    <citation type="submission" date="2019-03" db="EMBL/GenBank/DDBJ databases">
        <title>Genomic Encyclopedia of Type Strains, Phase IV (KMG-IV): sequencing the most valuable type-strain genomes for metagenomic binning, comparative biology and taxonomic classification.</title>
        <authorList>
            <person name="Goeker M."/>
        </authorList>
    </citation>
    <scope>NUCLEOTIDE SEQUENCE [LARGE SCALE GENOMIC DNA]</scope>
    <source>
        <strain evidence="10 11">DSM 25488</strain>
    </source>
</reference>
<evidence type="ECO:0000256" key="2">
    <source>
        <dbReference type="ARBA" id="ARBA00022741"/>
    </source>
</evidence>
<evidence type="ECO:0000256" key="1">
    <source>
        <dbReference type="ARBA" id="ARBA00022722"/>
    </source>
</evidence>
<dbReference type="SUPFAM" id="SSF52540">
    <property type="entry name" value="P-loop containing nucleoside triphosphate hydrolases"/>
    <property type="match status" value="2"/>
</dbReference>
<dbReference type="GO" id="GO:0008854">
    <property type="term" value="F:exodeoxyribonuclease V activity"/>
    <property type="evidence" value="ECO:0007669"/>
    <property type="project" value="InterPro"/>
</dbReference>
<keyword evidence="6" id="KW-0269">Exonuclease</keyword>
<evidence type="ECO:0000313" key="11">
    <source>
        <dbReference type="Proteomes" id="UP000295724"/>
    </source>
</evidence>
<evidence type="ECO:0000256" key="3">
    <source>
        <dbReference type="ARBA" id="ARBA00022763"/>
    </source>
</evidence>
<dbReference type="OrthoDB" id="9762834at2"/>
<dbReference type="GO" id="GO:0006310">
    <property type="term" value="P:DNA recombination"/>
    <property type="evidence" value="ECO:0007669"/>
    <property type="project" value="TreeGrafter"/>
</dbReference>
<keyword evidence="9" id="KW-0234">DNA repair</keyword>
<keyword evidence="1" id="KW-0540">Nuclease</keyword>
<keyword evidence="4" id="KW-0378">Hydrolase</keyword>
<dbReference type="InterPro" id="IPR006697">
    <property type="entry name" value="RecC"/>
</dbReference>
<dbReference type="GO" id="GO:0004386">
    <property type="term" value="F:helicase activity"/>
    <property type="evidence" value="ECO:0007669"/>
    <property type="project" value="UniProtKB-KW"/>
</dbReference>
<keyword evidence="7" id="KW-0067">ATP-binding</keyword>
<sequence length="1232" mass="140490">MSKNKINLYFSHTVEGLADILSKQVIAQQANGSVFNAPSVMVPNANMQRFLQLTLAKINGVCAHVAFPFLETGLFQIVNQLLGSGYQHKNGSMVAWSVWCLLHDDQLMNDPVYAPINTYLSDSSAESLLAAKRWQLSQKLAKLMLDYESQRPEMVHQWLQGHCVFTSCNKARLSQLEKMQQDLYVRLFKHEDTPDSITLFQATMLLDQIKSAKPQAAIHIFTPSRLSQLHRKLLVQLGQFMNIHIYSLNVCSEYWEDLQTEQEIRWQQNVLRPYKQHPIVTVDVDGQPIDSAETAEVFFELSSFADENELLKAWGKPGREALKLFSEVEEDAIHQSIIYQDDWLIPDFSGTETLLQVVQSNVLNRSSENNQIIDPKTFNSIQFACAPSVVREVEAVYNSILWNLQQNADLVLNDIAVLVTDMNVYRFVIEQVFEELNHEHQIQLSYAIVDSSAAKESRYAEAVLDLFAVLDDDFIRASVFKWLENPCVQAGNHFDYNDWQDWLLVVDQLGIYCGFSNLYPTDAVTNDEIEVDKLFTWQQGLARLHLSLATLPNDANAVDVSAIGAERIGQLSVLLETLYQYKLRLNKKQSAIQWEQQLNQMFDLLMAVPVDDQKEQNIQMALQQSLLQLAEAQPELLLSFADIKQFITHEIQQLPASKGSYLSGGVVCAALQPMRPIPFKLTYILGLDERTFPGQTVNETLDLTQRSRRIGDINPIENNNYLLLETLMCTREKLYLSYVGMDLLKDEVIEPSPTLSTLYRYCNDLVDFSSLEQQALPMTQLPLDASESGHFDGRDLESQDWRVNYAYSDYLTWAGRIRVDWQPQSQQLSPAQQRIWQQTQEVQTSEKPVQDLSLSDLYLKQTKDKLLVDSNNALQLDATELADYLANPQAAVLKQLGVNGKHPDDRSLVEHEPLQLPSLLKYQIFTESIQQWLHQPTDLTTVIQQQHQKHLRLSQAPLAFFADLTELSKVEVALNEQLKPQLVDKSFLGVLKVGSAKSHVAAELEVDAVEVSLKSGRKVQITALAEQLYQQDGYLSDQVIISTSKKNSLWNIKLLQPFVNWCLWQLSDQVKVAEVFKVHLVFPEKVQTIEFKPWYADSESFATRSTIENYLKQLLSDYLEKPAQFLPSELLSLFKVAVKPDVPQQIPFLKKSSKAKEISYLAYDPKDMTEADIAALVEKYHKGMQWPDYEEVFKLVEVQPSEEPLAAYRNHLMPLFTMVCAELGEIKQGAKS</sequence>
<dbReference type="Pfam" id="PF04257">
    <property type="entry name" value="Exonuc_V_gamma"/>
    <property type="match status" value="1"/>
</dbReference>
<keyword evidence="3" id="KW-0227">DNA damage</keyword>
<evidence type="ECO:0000256" key="5">
    <source>
        <dbReference type="ARBA" id="ARBA00022806"/>
    </source>
</evidence>
<dbReference type="Gene3D" id="1.10.10.160">
    <property type="match status" value="1"/>
</dbReference>
<keyword evidence="11" id="KW-1185">Reference proteome</keyword>
<accession>A0A4R6XGF2</accession>
<dbReference type="GO" id="GO:0005524">
    <property type="term" value="F:ATP binding"/>
    <property type="evidence" value="ECO:0007669"/>
    <property type="project" value="UniProtKB-KW"/>
</dbReference>
<keyword evidence="8" id="KW-0238">DNA-binding</keyword>
<dbReference type="GO" id="GO:0009338">
    <property type="term" value="C:exodeoxyribonuclease V complex"/>
    <property type="evidence" value="ECO:0007669"/>
    <property type="project" value="InterPro"/>
</dbReference>
<evidence type="ECO:0000256" key="9">
    <source>
        <dbReference type="ARBA" id="ARBA00023204"/>
    </source>
</evidence>
<keyword evidence="5 10" id="KW-0347">Helicase</keyword>
<dbReference type="PIRSF" id="PIRSF000980">
    <property type="entry name" value="RecC"/>
    <property type="match status" value="1"/>
</dbReference>
<dbReference type="AlphaFoldDB" id="A0A4R6XGF2"/>
<evidence type="ECO:0000256" key="7">
    <source>
        <dbReference type="ARBA" id="ARBA00022840"/>
    </source>
</evidence>
<dbReference type="Proteomes" id="UP000295724">
    <property type="component" value="Unassembled WGS sequence"/>
</dbReference>
<dbReference type="PANTHER" id="PTHR30591">
    <property type="entry name" value="RECBCD ENZYME SUBUNIT RECC"/>
    <property type="match status" value="1"/>
</dbReference>
<dbReference type="InterPro" id="IPR027417">
    <property type="entry name" value="P-loop_NTPase"/>
</dbReference>
<dbReference type="PANTHER" id="PTHR30591:SF1">
    <property type="entry name" value="RECBCD ENZYME SUBUNIT RECC"/>
    <property type="match status" value="1"/>
</dbReference>
<organism evidence="10 11">
    <name type="scientific">Marinicella litoralis</name>
    <dbReference type="NCBI Taxonomy" id="644220"/>
    <lineage>
        <taxon>Bacteria</taxon>
        <taxon>Pseudomonadati</taxon>
        <taxon>Pseudomonadota</taxon>
        <taxon>Gammaproteobacteria</taxon>
        <taxon>Lysobacterales</taxon>
        <taxon>Marinicellaceae</taxon>
        <taxon>Marinicella</taxon>
    </lineage>
</organism>
<comment type="caution">
    <text evidence="10">The sequence shown here is derived from an EMBL/GenBank/DDBJ whole genome shotgun (WGS) entry which is preliminary data.</text>
</comment>
<evidence type="ECO:0000256" key="4">
    <source>
        <dbReference type="ARBA" id="ARBA00022801"/>
    </source>
</evidence>
<keyword evidence="2" id="KW-0547">Nucleotide-binding</keyword>
<protein>
    <submittedName>
        <fullName evidence="10">DNA helicase/exodeoxyribonuclease V gamma subunit</fullName>
    </submittedName>
</protein>
<gene>
    <name evidence="10" type="ORF">C8D91_2396</name>
</gene>
<dbReference type="InterPro" id="IPR013986">
    <property type="entry name" value="DExx_box_DNA_helicase_dom_sf"/>
</dbReference>
<evidence type="ECO:0000256" key="8">
    <source>
        <dbReference type="ARBA" id="ARBA00023125"/>
    </source>
</evidence>
<dbReference type="GO" id="GO:0003677">
    <property type="term" value="F:DNA binding"/>
    <property type="evidence" value="ECO:0007669"/>
    <property type="project" value="UniProtKB-KW"/>
</dbReference>